<accession>A0ACB9RKS3</accession>
<dbReference type="EMBL" id="CM042882">
    <property type="protein sequence ID" value="KAI4379632.1"/>
    <property type="molecule type" value="Genomic_DNA"/>
</dbReference>
<protein>
    <submittedName>
        <fullName evidence="1">Uncharacterized protein</fullName>
    </submittedName>
</protein>
<proteinExistence type="predicted"/>
<reference evidence="2" key="1">
    <citation type="journal article" date="2023" name="Front. Plant Sci.">
        <title>Chromosomal-level genome assembly of Melastoma candidum provides insights into trichome evolution.</title>
        <authorList>
            <person name="Zhong Y."/>
            <person name="Wu W."/>
            <person name="Sun C."/>
            <person name="Zou P."/>
            <person name="Liu Y."/>
            <person name="Dai S."/>
            <person name="Zhou R."/>
        </authorList>
    </citation>
    <scope>NUCLEOTIDE SEQUENCE [LARGE SCALE GENOMIC DNA]</scope>
</reference>
<dbReference type="Proteomes" id="UP001057402">
    <property type="component" value="Chromosome 3"/>
</dbReference>
<comment type="caution">
    <text evidence="1">The sequence shown here is derived from an EMBL/GenBank/DDBJ whole genome shotgun (WGS) entry which is preliminary data.</text>
</comment>
<evidence type="ECO:0000313" key="1">
    <source>
        <dbReference type="EMBL" id="KAI4379632.1"/>
    </source>
</evidence>
<evidence type="ECO:0000313" key="2">
    <source>
        <dbReference type="Proteomes" id="UP001057402"/>
    </source>
</evidence>
<keyword evidence="2" id="KW-1185">Reference proteome</keyword>
<sequence>MAIGELVSVYSQYDIEYAQIEREVVAAGTSNGAEERAGNLPNPWQAALVPALAVAAGAAIPLLAAGFVRP</sequence>
<name>A0ACB9RKS3_9MYRT</name>
<gene>
    <name evidence="1" type="ORF">MLD38_005906</name>
</gene>
<organism evidence="1 2">
    <name type="scientific">Melastoma candidum</name>
    <dbReference type="NCBI Taxonomy" id="119954"/>
    <lineage>
        <taxon>Eukaryota</taxon>
        <taxon>Viridiplantae</taxon>
        <taxon>Streptophyta</taxon>
        <taxon>Embryophyta</taxon>
        <taxon>Tracheophyta</taxon>
        <taxon>Spermatophyta</taxon>
        <taxon>Magnoliopsida</taxon>
        <taxon>eudicotyledons</taxon>
        <taxon>Gunneridae</taxon>
        <taxon>Pentapetalae</taxon>
        <taxon>rosids</taxon>
        <taxon>malvids</taxon>
        <taxon>Myrtales</taxon>
        <taxon>Melastomataceae</taxon>
        <taxon>Melastomatoideae</taxon>
        <taxon>Melastomateae</taxon>
        <taxon>Melastoma</taxon>
    </lineage>
</organism>